<dbReference type="GO" id="GO:0005524">
    <property type="term" value="F:ATP binding"/>
    <property type="evidence" value="ECO:0007669"/>
    <property type="project" value="UniProtKB-KW"/>
</dbReference>
<feature type="compositionally biased region" description="Basic residues" evidence="13">
    <location>
        <begin position="323"/>
        <end position="333"/>
    </location>
</feature>
<evidence type="ECO:0000256" key="8">
    <source>
        <dbReference type="ARBA" id="ARBA00022833"/>
    </source>
</evidence>
<accession>V8NIS8</accession>
<protein>
    <submittedName>
        <fullName evidence="15">DNA-binding protein SMUBP-2</fullName>
    </submittedName>
</protein>
<feature type="domain" description="R3H" evidence="14">
    <location>
        <begin position="358"/>
        <end position="421"/>
    </location>
</feature>
<organism evidence="15 16">
    <name type="scientific">Ophiophagus hannah</name>
    <name type="common">King cobra</name>
    <name type="synonym">Naja hannah</name>
    <dbReference type="NCBI Taxonomy" id="8665"/>
    <lineage>
        <taxon>Eukaryota</taxon>
        <taxon>Metazoa</taxon>
        <taxon>Chordata</taxon>
        <taxon>Craniata</taxon>
        <taxon>Vertebrata</taxon>
        <taxon>Euteleostomi</taxon>
        <taxon>Lepidosauria</taxon>
        <taxon>Squamata</taxon>
        <taxon>Bifurcata</taxon>
        <taxon>Unidentata</taxon>
        <taxon>Episquamata</taxon>
        <taxon>Toxicofera</taxon>
        <taxon>Serpentes</taxon>
        <taxon>Colubroidea</taxon>
        <taxon>Elapidae</taxon>
        <taxon>Elapinae</taxon>
        <taxon>Ophiophagus</taxon>
    </lineage>
</organism>
<dbReference type="Gene3D" id="4.10.1110.10">
    <property type="entry name" value="AN1-like Zinc finger"/>
    <property type="match status" value="1"/>
</dbReference>
<keyword evidence="9" id="KW-0067">ATP-binding</keyword>
<dbReference type="GO" id="GO:0003723">
    <property type="term" value="F:RNA binding"/>
    <property type="evidence" value="ECO:0007669"/>
    <property type="project" value="UniProtKB-KW"/>
</dbReference>
<dbReference type="GO" id="GO:0043139">
    <property type="term" value="F:5'-3' DNA helicase activity"/>
    <property type="evidence" value="ECO:0007669"/>
    <property type="project" value="TreeGrafter"/>
</dbReference>
<comment type="subcellular location">
    <subcellularLocation>
        <location evidence="1">Nucleus</location>
    </subcellularLocation>
</comment>
<dbReference type="FunFam" id="3.40.50.300:FF:001146">
    <property type="entry name" value="DNA-binding protein SMUBP-2 isoform X1"/>
    <property type="match status" value="1"/>
</dbReference>
<name>V8NIS8_OPHHA</name>
<dbReference type="PROSITE" id="PS51061">
    <property type="entry name" value="R3H"/>
    <property type="match status" value="1"/>
</dbReference>
<evidence type="ECO:0000256" key="1">
    <source>
        <dbReference type="ARBA" id="ARBA00004123"/>
    </source>
</evidence>
<evidence type="ECO:0000256" key="13">
    <source>
        <dbReference type="SAM" id="MobiDB-lite"/>
    </source>
</evidence>
<keyword evidence="10" id="KW-0694">RNA-binding</keyword>
<gene>
    <name evidence="15" type="primary">IGHMBP2</name>
    <name evidence="15" type="ORF">L345_12054</name>
</gene>
<dbReference type="GO" id="GO:0008270">
    <property type="term" value="F:zinc ion binding"/>
    <property type="evidence" value="ECO:0007669"/>
    <property type="project" value="UniProtKB-KW"/>
</dbReference>
<dbReference type="SMART" id="SM00393">
    <property type="entry name" value="R3H"/>
    <property type="match status" value="1"/>
</dbReference>
<dbReference type="PANTHER" id="PTHR43788:SF8">
    <property type="entry name" value="DNA-BINDING PROTEIN SMUBP-2"/>
    <property type="match status" value="1"/>
</dbReference>
<feature type="non-terminal residue" evidence="15">
    <location>
        <position position="671"/>
    </location>
</feature>
<dbReference type="InterPro" id="IPR047187">
    <property type="entry name" value="SF1_C_Upf1"/>
</dbReference>
<feature type="compositionally biased region" description="Basic residues" evidence="13">
    <location>
        <begin position="661"/>
        <end position="671"/>
    </location>
</feature>
<dbReference type="InterPro" id="IPR036867">
    <property type="entry name" value="R3H_dom_sf"/>
</dbReference>
<dbReference type="SMART" id="SM00154">
    <property type="entry name" value="ZnF_AN1"/>
    <property type="match status" value="1"/>
</dbReference>
<keyword evidence="5" id="KW-0863">Zinc-finger</keyword>
<comment type="caution">
    <text evidence="15">The sequence shown here is derived from an EMBL/GenBank/DDBJ whole genome shotgun (WGS) entry which is preliminary data.</text>
</comment>
<keyword evidence="12" id="KW-0175">Coiled coil</keyword>
<dbReference type="InterPro" id="IPR000058">
    <property type="entry name" value="Znf_AN1"/>
</dbReference>
<dbReference type="Gene3D" id="3.30.1370.50">
    <property type="entry name" value="R3H-like domain"/>
    <property type="match status" value="1"/>
</dbReference>
<evidence type="ECO:0000256" key="2">
    <source>
        <dbReference type="ARBA" id="ARBA00007913"/>
    </source>
</evidence>
<feature type="non-terminal residue" evidence="15">
    <location>
        <position position="1"/>
    </location>
</feature>
<dbReference type="GO" id="GO:0005737">
    <property type="term" value="C:cytoplasm"/>
    <property type="evidence" value="ECO:0007669"/>
    <property type="project" value="TreeGrafter"/>
</dbReference>
<dbReference type="InterPro" id="IPR027417">
    <property type="entry name" value="P-loop_NTPase"/>
</dbReference>
<dbReference type="InterPro" id="IPR035896">
    <property type="entry name" value="AN1-like_Znf"/>
</dbReference>
<dbReference type="CDD" id="cd18808">
    <property type="entry name" value="SF1_C_Upf1"/>
    <property type="match status" value="1"/>
</dbReference>
<dbReference type="OrthoDB" id="6513042at2759"/>
<comment type="similarity">
    <text evidence="2">Belongs to the DNA2/NAM7 helicase family.</text>
</comment>
<evidence type="ECO:0000256" key="10">
    <source>
        <dbReference type="ARBA" id="ARBA00022884"/>
    </source>
</evidence>
<dbReference type="Proteomes" id="UP000018936">
    <property type="component" value="Unassembled WGS sequence"/>
</dbReference>
<keyword evidence="16" id="KW-1185">Reference proteome</keyword>
<evidence type="ECO:0000259" key="14">
    <source>
        <dbReference type="PROSITE" id="PS51061"/>
    </source>
</evidence>
<dbReference type="EMBL" id="AZIM01003399">
    <property type="protein sequence ID" value="ETE62194.1"/>
    <property type="molecule type" value="Genomic_DNA"/>
</dbReference>
<dbReference type="InterPro" id="IPR001374">
    <property type="entry name" value="R3H_dom"/>
</dbReference>
<keyword evidence="11" id="KW-0539">Nucleus</keyword>
<evidence type="ECO:0000256" key="7">
    <source>
        <dbReference type="ARBA" id="ARBA00022806"/>
    </source>
</evidence>
<feature type="region of interest" description="Disordered" evidence="13">
    <location>
        <begin position="297"/>
        <end position="338"/>
    </location>
</feature>
<evidence type="ECO:0000256" key="6">
    <source>
        <dbReference type="ARBA" id="ARBA00022801"/>
    </source>
</evidence>
<keyword evidence="4" id="KW-0547">Nucleotide-binding</keyword>
<evidence type="ECO:0000256" key="3">
    <source>
        <dbReference type="ARBA" id="ARBA00022723"/>
    </source>
</evidence>
<evidence type="ECO:0000256" key="9">
    <source>
        <dbReference type="ARBA" id="ARBA00022840"/>
    </source>
</evidence>
<dbReference type="NCBIfam" id="TIGR00376">
    <property type="entry name" value="IGHMBP2 family helicase"/>
    <property type="match status" value="1"/>
</dbReference>
<dbReference type="Gene3D" id="3.40.50.300">
    <property type="entry name" value="P-loop containing nucleotide triphosphate hydrolases"/>
    <property type="match status" value="2"/>
</dbReference>
<dbReference type="SUPFAM" id="SSF82708">
    <property type="entry name" value="R3H domain"/>
    <property type="match status" value="1"/>
</dbReference>
<dbReference type="InterPro" id="IPR050534">
    <property type="entry name" value="Coronavir_polyprotein_1ab"/>
</dbReference>
<keyword evidence="8" id="KW-0862">Zinc</keyword>
<dbReference type="InterPro" id="IPR004483">
    <property type="entry name" value="SMUBP-2/Hcs1-like"/>
</dbReference>
<dbReference type="GO" id="GO:0016787">
    <property type="term" value="F:hydrolase activity"/>
    <property type="evidence" value="ECO:0007669"/>
    <property type="project" value="UniProtKB-KW"/>
</dbReference>
<dbReference type="AlphaFoldDB" id="V8NIS8"/>
<evidence type="ECO:0000313" key="15">
    <source>
        <dbReference type="EMBL" id="ETE62194.1"/>
    </source>
</evidence>
<dbReference type="InterPro" id="IPR041677">
    <property type="entry name" value="DNA2/NAM7_AAA_11"/>
</dbReference>
<evidence type="ECO:0000256" key="11">
    <source>
        <dbReference type="ARBA" id="ARBA00023242"/>
    </source>
</evidence>
<dbReference type="Pfam" id="PF13086">
    <property type="entry name" value="AAA_11"/>
    <property type="match status" value="1"/>
</dbReference>
<sequence length="671" mass="75114">ASSDGPLKLLPENHFDLVVIDECSQALEASCWIPLLKVRKCILAGDHKQLPPIIISHKAAAQGLSLSLMERLIQKCGDRVVKMLTVQYRMHQTIMQWASTEMYDGHLSAHCSVAQHLLKDLPGVAPTEETSIPLLLIDTAGCGLFELEVEEEQSRGNPGEVQLASLHIEALMEAGVKAKDVAVIAPYNLQVDMLRKHLYQKYPQLEIKSVDGFQGREKEAVVFSFVRSNRKGEVGFLAEDRRINVAITRARRHVAVICDSRTISNHSFLKRLVEYMNTHGEVRTAFEYLDDIVPGNYTPKSSLGPRDQEKKLTCSTAPVPKALGRKPKGRPAPRPRERLTECSLENMGKVTTSETKENENSSKHKAKILEFLDSGEVQLDFPSSLNAHDRMLIHQLAEEYGLQHMSTGEGSARHISIRRRDSPTELSLGDTVVCQAELIQGCPKEIDAGSEERESGAGPGATDLKMLHVERMQRERDKKEERVKQSRESNVNLREEIGKKEKNIGGKASRKSKKEIAANEDFDAMISAAIKADNTCGFSKCKASITTLGQLCQHCNRRYCLSHHIPEVCFGLSSRADKTYPFSRLSNPVTSRHRVSILIFCLYFPQVHGCGEKAKANARQRISKEGILYPGSGMKDKSLDPTKRAHLQRCLDQKLSELSKQRKSKRKDREK</sequence>
<dbReference type="PANTHER" id="PTHR43788">
    <property type="entry name" value="DNA2/NAM7 HELICASE FAMILY MEMBER"/>
    <property type="match status" value="1"/>
</dbReference>
<keyword evidence="3" id="KW-0479">Metal-binding</keyword>
<feature type="compositionally biased region" description="Basic and acidic residues" evidence="13">
    <location>
        <begin position="650"/>
        <end position="660"/>
    </location>
</feature>
<evidence type="ECO:0000256" key="5">
    <source>
        <dbReference type="ARBA" id="ARBA00022771"/>
    </source>
</evidence>
<dbReference type="SUPFAM" id="SSF118310">
    <property type="entry name" value="AN1-like Zinc finger"/>
    <property type="match status" value="1"/>
</dbReference>
<dbReference type="FunFam" id="3.30.1370.50:FF:000002">
    <property type="entry name" value="Immunoglobulin mu DNA-binding protein 2"/>
    <property type="match status" value="1"/>
</dbReference>
<dbReference type="Pfam" id="PF01424">
    <property type="entry name" value="R3H"/>
    <property type="match status" value="1"/>
</dbReference>
<reference evidence="15 16" key="1">
    <citation type="journal article" date="2013" name="Proc. Natl. Acad. Sci. U.S.A.">
        <title>The king cobra genome reveals dynamic gene evolution and adaptation in the snake venom system.</title>
        <authorList>
            <person name="Vonk F.J."/>
            <person name="Casewell N.R."/>
            <person name="Henkel C.V."/>
            <person name="Heimberg A.M."/>
            <person name="Jansen H.J."/>
            <person name="McCleary R.J."/>
            <person name="Kerkkamp H.M."/>
            <person name="Vos R.A."/>
            <person name="Guerreiro I."/>
            <person name="Calvete J.J."/>
            <person name="Wuster W."/>
            <person name="Woods A.E."/>
            <person name="Logan J.M."/>
            <person name="Harrison R.A."/>
            <person name="Castoe T.A."/>
            <person name="de Koning A.P."/>
            <person name="Pollock D.D."/>
            <person name="Yandell M."/>
            <person name="Calderon D."/>
            <person name="Renjifo C."/>
            <person name="Currier R.B."/>
            <person name="Salgado D."/>
            <person name="Pla D."/>
            <person name="Sanz L."/>
            <person name="Hyder A.S."/>
            <person name="Ribeiro J.M."/>
            <person name="Arntzen J.W."/>
            <person name="van den Thillart G.E."/>
            <person name="Boetzer M."/>
            <person name="Pirovano W."/>
            <person name="Dirks R.P."/>
            <person name="Spaink H.P."/>
            <person name="Duboule D."/>
            <person name="McGlinn E."/>
            <person name="Kini R.M."/>
            <person name="Richardson M.K."/>
        </authorList>
    </citation>
    <scope>NUCLEOTIDE SEQUENCE</scope>
    <source>
        <tissue evidence="15">Blood</tissue>
    </source>
</reference>
<proteinExistence type="inferred from homology"/>
<keyword evidence="15" id="KW-0238">DNA-binding</keyword>
<keyword evidence="7" id="KW-0347">Helicase</keyword>
<evidence type="ECO:0000313" key="16">
    <source>
        <dbReference type="Proteomes" id="UP000018936"/>
    </source>
</evidence>
<dbReference type="SUPFAM" id="SSF52540">
    <property type="entry name" value="P-loop containing nucleoside triphosphate hydrolases"/>
    <property type="match status" value="1"/>
</dbReference>
<evidence type="ECO:0000256" key="4">
    <source>
        <dbReference type="ARBA" id="ARBA00022741"/>
    </source>
</evidence>
<dbReference type="GO" id="GO:0003677">
    <property type="term" value="F:DNA binding"/>
    <property type="evidence" value="ECO:0007669"/>
    <property type="project" value="UniProtKB-KW"/>
</dbReference>
<dbReference type="Pfam" id="PF13087">
    <property type="entry name" value="AAA_12"/>
    <property type="match status" value="1"/>
</dbReference>
<keyword evidence="6" id="KW-0378">Hydrolase</keyword>
<evidence type="ECO:0000256" key="12">
    <source>
        <dbReference type="SAM" id="Coils"/>
    </source>
</evidence>
<dbReference type="GO" id="GO:0005634">
    <property type="term" value="C:nucleus"/>
    <property type="evidence" value="ECO:0007669"/>
    <property type="project" value="UniProtKB-SubCell"/>
</dbReference>
<dbReference type="InterPro" id="IPR041679">
    <property type="entry name" value="DNA2/NAM7-like_C"/>
</dbReference>
<feature type="coiled-coil region" evidence="12">
    <location>
        <begin position="469"/>
        <end position="503"/>
    </location>
</feature>
<feature type="region of interest" description="Disordered" evidence="13">
    <location>
        <begin position="650"/>
        <end position="671"/>
    </location>
</feature>